<name>A0A8J7VVX3_9GAMM</name>
<dbReference type="AlphaFoldDB" id="A0A8J7VVX3"/>
<sequence>MQSWLRDITQAYGSDVRIATEPPVDVDGMEGLVRISATLSGGIDARRALQIIGRIEGSANFVVVRAVQIRSDLNPNATITLSALYRIRASDGAAPP</sequence>
<reference evidence="1" key="2">
    <citation type="submission" date="2021-04" db="EMBL/GenBank/DDBJ databases">
        <authorList>
            <person name="Karlyshev A.V."/>
        </authorList>
    </citation>
    <scope>NUCLEOTIDE SEQUENCE</scope>
    <source>
        <strain evidence="1">LMG 29479</strain>
    </source>
</reference>
<keyword evidence="3" id="KW-1185">Reference proteome</keyword>
<dbReference type="EMBL" id="JAGQFT020000007">
    <property type="protein sequence ID" value="MBS7457835.1"/>
    <property type="molecule type" value="Genomic_DNA"/>
</dbReference>
<evidence type="ECO:0000313" key="3">
    <source>
        <dbReference type="Proteomes" id="UP000675747"/>
    </source>
</evidence>
<reference evidence="2 3" key="1">
    <citation type="journal article" date="2021" name="Microbiol. Resour. Announc.">
        <title>Draft Genome Sequence of Coralloluteibacterium stylophorae LMG 29479T.</title>
        <authorList>
            <person name="Karlyshev A.V."/>
            <person name="Kudryashova E.B."/>
            <person name="Ariskina E.V."/>
            <person name="Conroy A.P."/>
            <person name="Abidueva E.Y."/>
        </authorList>
    </citation>
    <scope>NUCLEOTIDE SEQUENCE [LARGE SCALE GENOMIC DNA]</scope>
    <source>
        <strain evidence="2 3">LMG 29479</strain>
    </source>
</reference>
<organism evidence="1">
    <name type="scientific">Coralloluteibacterium stylophorae</name>
    <dbReference type="NCBI Taxonomy" id="1776034"/>
    <lineage>
        <taxon>Bacteria</taxon>
        <taxon>Pseudomonadati</taxon>
        <taxon>Pseudomonadota</taxon>
        <taxon>Gammaproteobacteria</taxon>
        <taxon>Lysobacterales</taxon>
        <taxon>Lysobacteraceae</taxon>
        <taxon>Coralloluteibacterium</taxon>
    </lineage>
</organism>
<proteinExistence type="predicted"/>
<protein>
    <submittedName>
        <fullName evidence="1">Uncharacterized protein</fullName>
    </submittedName>
</protein>
<comment type="caution">
    <text evidence="1">The sequence shown here is derived from an EMBL/GenBank/DDBJ whole genome shotgun (WGS) entry which is preliminary data.</text>
</comment>
<accession>A0A8J7VVX3</accession>
<dbReference type="EMBL" id="JAGQFT010000084">
    <property type="protein sequence ID" value="MBR0562921.1"/>
    <property type="molecule type" value="Genomic_DNA"/>
</dbReference>
<dbReference type="RefSeq" id="WP_211926844.1">
    <property type="nucleotide sequence ID" value="NZ_JAGQFT020000007.1"/>
</dbReference>
<dbReference type="Proteomes" id="UP000675747">
    <property type="component" value="Unassembled WGS sequence"/>
</dbReference>
<evidence type="ECO:0000313" key="2">
    <source>
        <dbReference type="EMBL" id="MBS7457835.1"/>
    </source>
</evidence>
<gene>
    <name evidence="2" type="ORF">KB893_011905</name>
    <name evidence="1" type="ORF">KB893_10395</name>
</gene>
<evidence type="ECO:0000313" key="1">
    <source>
        <dbReference type="EMBL" id="MBR0562921.1"/>
    </source>
</evidence>